<dbReference type="Gene3D" id="3.40.50.1000">
    <property type="entry name" value="HAD superfamily/HAD-like"/>
    <property type="match status" value="1"/>
</dbReference>
<evidence type="ECO:0000313" key="2">
    <source>
        <dbReference type="Proteomes" id="UP000003100"/>
    </source>
</evidence>
<dbReference type="InterPro" id="IPR006379">
    <property type="entry name" value="HAD-SF_hydro_IIB"/>
</dbReference>
<dbReference type="InterPro" id="IPR023214">
    <property type="entry name" value="HAD_sf"/>
</dbReference>
<organism evidence="1 2">
    <name type="scientific">Blautia hydrogenotrophica (strain DSM 10507 / JCM 14656 / S5a33)</name>
    <name type="common">Ruminococcus hydrogenotrophicus</name>
    <dbReference type="NCBI Taxonomy" id="476272"/>
    <lineage>
        <taxon>Bacteria</taxon>
        <taxon>Bacillati</taxon>
        <taxon>Bacillota</taxon>
        <taxon>Clostridia</taxon>
        <taxon>Lachnospirales</taxon>
        <taxon>Lachnospiraceae</taxon>
        <taxon>Blautia</taxon>
    </lineage>
</organism>
<gene>
    <name evidence="1" type="ORF">RUMHYD_02902</name>
</gene>
<dbReference type="GO" id="GO:0000287">
    <property type="term" value="F:magnesium ion binding"/>
    <property type="evidence" value="ECO:0007669"/>
    <property type="project" value="TreeGrafter"/>
</dbReference>
<dbReference type="PANTHER" id="PTHR10000">
    <property type="entry name" value="PHOSPHOSERINE PHOSPHATASE"/>
    <property type="match status" value="1"/>
</dbReference>
<dbReference type="Pfam" id="PF08282">
    <property type="entry name" value="Hydrolase_3"/>
    <property type="match status" value="1"/>
</dbReference>
<keyword evidence="2" id="KW-1185">Reference proteome</keyword>
<proteinExistence type="predicted"/>
<reference evidence="1 2" key="2">
    <citation type="submission" date="2009-02" db="EMBL/GenBank/DDBJ databases">
        <title>Draft genome sequence of Blautia hydrogenotrophica DSM 10507 (Ruminococcus hydrogenotrophicus DSM 10507).</title>
        <authorList>
            <person name="Sudarsanam P."/>
            <person name="Ley R."/>
            <person name="Guruge J."/>
            <person name="Turnbaugh P.J."/>
            <person name="Mahowald M."/>
            <person name="Liep D."/>
            <person name="Gordon J."/>
        </authorList>
    </citation>
    <scope>NUCLEOTIDE SEQUENCE [LARGE SCALE GENOMIC DNA]</scope>
    <source>
        <strain evidence="2">DSM 10507 / JCM 14656 / S5a33</strain>
    </source>
</reference>
<dbReference type="eggNOG" id="COG0561">
    <property type="taxonomic scope" value="Bacteria"/>
</dbReference>
<reference evidence="1 2" key="1">
    <citation type="submission" date="2009-01" db="EMBL/GenBank/DDBJ databases">
        <authorList>
            <person name="Fulton L."/>
            <person name="Clifton S."/>
            <person name="Fulton B."/>
            <person name="Xu J."/>
            <person name="Minx P."/>
            <person name="Pepin K.H."/>
            <person name="Johnson M."/>
            <person name="Bhonagiri V."/>
            <person name="Nash W.E."/>
            <person name="Mardis E.R."/>
            <person name="Wilson R.K."/>
        </authorList>
    </citation>
    <scope>NUCLEOTIDE SEQUENCE [LARGE SCALE GENOMIC DNA]</scope>
    <source>
        <strain evidence="2">DSM 10507 / JCM 14656 / S5a33</strain>
    </source>
</reference>
<dbReference type="PANTHER" id="PTHR10000:SF8">
    <property type="entry name" value="HAD SUPERFAMILY HYDROLASE-LIKE, TYPE 3"/>
    <property type="match status" value="1"/>
</dbReference>
<dbReference type="Proteomes" id="UP000003100">
    <property type="component" value="Unassembled WGS sequence"/>
</dbReference>
<name>C0CPV1_BLAHS</name>
<sequence>MNIGKGGFFMKIKEKILFTDLDGTLLDDQKNISRENIENIETALRGGHKIVVTTGRPLVSAIAQSKSLGLAHEGCYAIAFNGSCIYDFSKNKVVYSVQFPREYLRIVFDEAHKAGLHVQTYCDHGILSERENESLKRYSQVTKVSYEIVDDVTTALDSDPYKIIVMDYHDKNRLYDFQDHIAPMIEGKLQSFFSCDWYLEF</sequence>
<dbReference type="NCBIfam" id="TIGR01484">
    <property type="entry name" value="HAD-SF-IIB"/>
    <property type="match status" value="1"/>
</dbReference>
<dbReference type="SUPFAM" id="SSF56784">
    <property type="entry name" value="HAD-like"/>
    <property type="match status" value="1"/>
</dbReference>
<evidence type="ECO:0008006" key="3">
    <source>
        <dbReference type="Google" id="ProtNLM"/>
    </source>
</evidence>
<dbReference type="EMBL" id="ACBZ01000159">
    <property type="protein sequence ID" value="EEG48194.1"/>
    <property type="molecule type" value="Genomic_DNA"/>
</dbReference>
<dbReference type="PATRIC" id="fig|476272.21.peg.1036"/>
<dbReference type="HOGENOM" id="CLU_1362882_0_0_9"/>
<dbReference type="Gene3D" id="3.30.1240.10">
    <property type="match status" value="1"/>
</dbReference>
<dbReference type="GO" id="GO:0005829">
    <property type="term" value="C:cytosol"/>
    <property type="evidence" value="ECO:0007669"/>
    <property type="project" value="TreeGrafter"/>
</dbReference>
<protein>
    <recommendedName>
        <fullName evidence="3">Hydrolase M6_Spy0533</fullName>
    </recommendedName>
</protein>
<feature type="non-terminal residue" evidence="1">
    <location>
        <position position="201"/>
    </location>
</feature>
<comment type="caution">
    <text evidence="1">The sequence shown here is derived from an EMBL/GenBank/DDBJ whole genome shotgun (WGS) entry which is preliminary data.</text>
</comment>
<accession>C0CPV1</accession>
<dbReference type="InterPro" id="IPR036412">
    <property type="entry name" value="HAD-like_sf"/>
</dbReference>
<dbReference type="GO" id="GO:0016791">
    <property type="term" value="F:phosphatase activity"/>
    <property type="evidence" value="ECO:0007669"/>
    <property type="project" value="TreeGrafter"/>
</dbReference>
<evidence type="ECO:0000313" key="1">
    <source>
        <dbReference type="EMBL" id="EEG48194.1"/>
    </source>
</evidence>
<dbReference type="AlphaFoldDB" id="C0CPV1"/>